<accession>A0ABD3XWI6</accession>
<evidence type="ECO:0000313" key="2">
    <source>
        <dbReference type="EMBL" id="KAL3890555.1"/>
    </source>
</evidence>
<gene>
    <name evidence="2" type="ORF">ACJMK2_002837</name>
</gene>
<evidence type="ECO:0000313" key="3">
    <source>
        <dbReference type="Proteomes" id="UP001634394"/>
    </source>
</evidence>
<sequence>IDDLSNDIPMAESTEIELDPYGASTIVHIPDMDSSFDISDRNIDPVNLIEEESVHDVLTEMKVKYHGITYTIVEGSSQKRTRLLVSSLGYSYGTKCRDNVNSTLWRCTSRSRNVKCAVTIRQQGNLFVQSYAQHTHTPLSLTVRRAAREQLFTPALKIAEDAILESLGPDTVSLPKKVLLKRVANTTRAKLPNRYLQLNEDFINAQEFMVADIRMDGERHFLLATEYQLRLLREAKRWYMDGTFKLMYIHAFIERNGAQKQFPLVFLLMSRKTKSDYLAVFRSLQSKLGHISIEGFVLDFEKAAWIAIREAFPGVELKGSAFHWSQAVWRHVQSVGLAETYMRPEGFHSFVRQVLALQFLPSAHIRQAVQMLQIKATTPDTQTLIGYLRRQWLDNPVFPAEARSVYRQKVRTNNDVEGWHHRLNSRALRMGLGFYQLVPLLRREADLLRFFVQCNDLGRERRCFRFEKSLNALWDQYMQREIKTSQFLSSVGELYGLRV</sequence>
<dbReference type="AlphaFoldDB" id="A0ABD3XWI6"/>
<proteinExistence type="predicted"/>
<feature type="non-terminal residue" evidence="2">
    <location>
        <position position="1"/>
    </location>
</feature>
<keyword evidence="3" id="KW-1185">Reference proteome</keyword>
<feature type="domain" description="MULE transposase" evidence="1">
    <location>
        <begin position="238"/>
        <end position="325"/>
    </location>
</feature>
<evidence type="ECO:0000259" key="1">
    <source>
        <dbReference type="Pfam" id="PF10551"/>
    </source>
</evidence>
<dbReference type="Pfam" id="PF10551">
    <property type="entry name" value="MULE"/>
    <property type="match status" value="1"/>
</dbReference>
<organism evidence="2 3">
    <name type="scientific">Sinanodonta woodiana</name>
    <name type="common">Chinese pond mussel</name>
    <name type="synonym">Anodonta woodiana</name>
    <dbReference type="NCBI Taxonomy" id="1069815"/>
    <lineage>
        <taxon>Eukaryota</taxon>
        <taxon>Metazoa</taxon>
        <taxon>Spiralia</taxon>
        <taxon>Lophotrochozoa</taxon>
        <taxon>Mollusca</taxon>
        <taxon>Bivalvia</taxon>
        <taxon>Autobranchia</taxon>
        <taxon>Heteroconchia</taxon>
        <taxon>Palaeoheterodonta</taxon>
        <taxon>Unionida</taxon>
        <taxon>Unionoidea</taxon>
        <taxon>Unionidae</taxon>
        <taxon>Unioninae</taxon>
        <taxon>Sinanodonta</taxon>
    </lineage>
</organism>
<protein>
    <recommendedName>
        <fullName evidence="1">MULE transposase domain-containing protein</fullName>
    </recommendedName>
</protein>
<name>A0ABD3XWI6_SINWO</name>
<dbReference type="Gene3D" id="2.20.25.240">
    <property type="match status" value="1"/>
</dbReference>
<dbReference type="Proteomes" id="UP001634394">
    <property type="component" value="Unassembled WGS sequence"/>
</dbReference>
<dbReference type="PANTHER" id="PTHR20956:SF12">
    <property type="entry name" value="FLYWCH-TYPE DOMAIN-CONTAINING PROTEIN"/>
    <property type="match status" value="1"/>
</dbReference>
<comment type="caution">
    <text evidence="2">The sequence shown here is derived from an EMBL/GenBank/DDBJ whole genome shotgun (WGS) entry which is preliminary data.</text>
</comment>
<reference evidence="2 3" key="1">
    <citation type="submission" date="2024-11" db="EMBL/GenBank/DDBJ databases">
        <title>Chromosome-level genome assembly of the freshwater bivalve Anodonta woodiana.</title>
        <authorList>
            <person name="Chen X."/>
        </authorList>
    </citation>
    <scope>NUCLEOTIDE SEQUENCE [LARGE SCALE GENOMIC DNA]</scope>
    <source>
        <strain evidence="2">MN2024</strain>
        <tissue evidence="2">Gills</tissue>
    </source>
</reference>
<dbReference type="PANTHER" id="PTHR20956">
    <property type="entry name" value="HEH2P"/>
    <property type="match status" value="1"/>
</dbReference>
<dbReference type="EMBL" id="JBJQND010000001">
    <property type="protein sequence ID" value="KAL3890555.1"/>
    <property type="molecule type" value="Genomic_DNA"/>
</dbReference>
<dbReference type="InterPro" id="IPR018289">
    <property type="entry name" value="MULE_transposase_dom"/>
</dbReference>